<dbReference type="Pfam" id="PF06808">
    <property type="entry name" value="DctM"/>
    <property type="match status" value="1"/>
</dbReference>
<gene>
    <name evidence="9" type="ORF">GCM10025883_02080</name>
</gene>
<feature type="transmembrane region" description="Helical" evidence="7">
    <location>
        <begin position="115"/>
        <end position="139"/>
    </location>
</feature>
<dbReference type="EMBL" id="BSUO01000001">
    <property type="protein sequence ID" value="GMA38163.1"/>
    <property type="molecule type" value="Genomic_DNA"/>
</dbReference>
<reference evidence="10" key="1">
    <citation type="journal article" date="2019" name="Int. J. Syst. Evol. Microbiol.">
        <title>The Global Catalogue of Microorganisms (GCM) 10K type strain sequencing project: providing services to taxonomists for standard genome sequencing and annotation.</title>
        <authorList>
            <consortium name="The Broad Institute Genomics Platform"/>
            <consortium name="The Broad Institute Genome Sequencing Center for Infectious Disease"/>
            <person name="Wu L."/>
            <person name="Ma J."/>
        </authorList>
    </citation>
    <scope>NUCLEOTIDE SEQUENCE [LARGE SCALE GENOMIC DNA]</scope>
    <source>
        <strain evidence="10">NBRC 113072</strain>
    </source>
</reference>
<keyword evidence="4 7" id="KW-0812">Transmembrane</keyword>
<keyword evidence="6 7" id="KW-0472">Membrane</keyword>
<sequence length="184" mass="19643">MVYCLVLGFVYRALKVSDLPRILLDAARTTAIVMILVAVSTALSFVMSFSHIPGMVSDAMLGLSSNPTVILLVMMAILLVVGCFMDPTPAILIFTPIFLPVVETFGVDPLHFGTMIVYNLCVGVITPPVGNVLFVGARVAGLRIEPVVAKLAWFLLAIVIGLFVVVFVPQISLWLPTALGLAGD</sequence>
<protein>
    <recommendedName>
        <fullName evidence="8">TRAP C4-dicarboxylate transport system permease DctM subunit domain-containing protein</fullName>
    </recommendedName>
</protein>
<dbReference type="PANTHER" id="PTHR33362">
    <property type="entry name" value="SIALIC ACID TRAP TRANSPORTER PERMEASE PROTEIN SIAT-RELATED"/>
    <property type="match status" value="1"/>
</dbReference>
<dbReference type="InterPro" id="IPR010656">
    <property type="entry name" value="DctM"/>
</dbReference>
<dbReference type="PANTHER" id="PTHR33362:SF2">
    <property type="entry name" value="TRAP TRANSPORTER LARGE PERMEASE PROTEIN"/>
    <property type="match status" value="1"/>
</dbReference>
<feature type="transmembrane region" description="Helical" evidence="7">
    <location>
        <begin position="69"/>
        <end position="95"/>
    </location>
</feature>
<evidence type="ECO:0000256" key="2">
    <source>
        <dbReference type="ARBA" id="ARBA00022475"/>
    </source>
</evidence>
<evidence type="ECO:0000256" key="1">
    <source>
        <dbReference type="ARBA" id="ARBA00004429"/>
    </source>
</evidence>
<feature type="transmembrane region" description="Helical" evidence="7">
    <location>
        <begin position="31"/>
        <end position="49"/>
    </location>
</feature>
<evidence type="ECO:0000313" key="9">
    <source>
        <dbReference type="EMBL" id="GMA38163.1"/>
    </source>
</evidence>
<evidence type="ECO:0000256" key="6">
    <source>
        <dbReference type="ARBA" id="ARBA00023136"/>
    </source>
</evidence>
<feature type="domain" description="TRAP C4-dicarboxylate transport system permease DctM subunit" evidence="8">
    <location>
        <begin position="2"/>
        <end position="171"/>
    </location>
</feature>
<evidence type="ECO:0000259" key="8">
    <source>
        <dbReference type="Pfam" id="PF06808"/>
    </source>
</evidence>
<dbReference type="InterPro" id="IPR004681">
    <property type="entry name" value="TRAP_DctM"/>
</dbReference>
<keyword evidence="2" id="KW-1003">Cell membrane</keyword>
<keyword evidence="10" id="KW-1185">Reference proteome</keyword>
<evidence type="ECO:0000256" key="4">
    <source>
        <dbReference type="ARBA" id="ARBA00022692"/>
    </source>
</evidence>
<keyword evidence="3" id="KW-0997">Cell inner membrane</keyword>
<organism evidence="9 10">
    <name type="scientific">Mobilicoccus caccae</name>
    <dbReference type="NCBI Taxonomy" id="1859295"/>
    <lineage>
        <taxon>Bacteria</taxon>
        <taxon>Bacillati</taxon>
        <taxon>Actinomycetota</taxon>
        <taxon>Actinomycetes</taxon>
        <taxon>Micrococcales</taxon>
        <taxon>Dermatophilaceae</taxon>
        <taxon>Mobilicoccus</taxon>
    </lineage>
</organism>
<evidence type="ECO:0000256" key="3">
    <source>
        <dbReference type="ARBA" id="ARBA00022519"/>
    </source>
</evidence>
<feature type="transmembrane region" description="Helical" evidence="7">
    <location>
        <begin position="151"/>
        <end position="175"/>
    </location>
</feature>
<keyword evidence="5 7" id="KW-1133">Transmembrane helix</keyword>
<evidence type="ECO:0000256" key="7">
    <source>
        <dbReference type="SAM" id="Phobius"/>
    </source>
</evidence>
<evidence type="ECO:0000256" key="5">
    <source>
        <dbReference type="ARBA" id="ARBA00022989"/>
    </source>
</evidence>
<comment type="subcellular location">
    <subcellularLocation>
        <location evidence="1">Cell inner membrane</location>
        <topology evidence="1">Multi-pass membrane protein</topology>
    </subcellularLocation>
</comment>
<evidence type="ECO:0000313" key="10">
    <source>
        <dbReference type="Proteomes" id="UP001157126"/>
    </source>
</evidence>
<dbReference type="Proteomes" id="UP001157126">
    <property type="component" value="Unassembled WGS sequence"/>
</dbReference>
<accession>A0ABQ6IN72</accession>
<proteinExistence type="predicted"/>
<comment type="caution">
    <text evidence="9">The sequence shown here is derived from an EMBL/GenBank/DDBJ whole genome shotgun (WGS) entry which is preliminary data.</text>
</comment>
<name>A0ABQ6IN72_9MICO</name>